<evidence type="ECO:0000313" key="2">
    <source>
        <dbReference type="Proteomes" id="UP000509448"/>
    </source>
</evidence>
<keyword evidence="2" id="KW-1185">Reference proteome</keyword>
<reference evidence="1 2" key="1">
    <citation type="journal article" date="2019" name="ISME J.">
        <title>Isolation and characterization of a thermophilic sulfur- and iron-reducing thaumarchaeote from a terrestrial acidic hot spring.</title>
        <authorList>
            <person name="Kato S."/>
            <person name="Itoh T."/>
            <person name="Yuki M."/>
            <person name="Nagamori M."/>
            <person name="Ohnishi M."/>
            <person name="Uematsu K."/>
            <person name="Suzuki K."/>
            <person name="Takashina T."/>
            <person name="Ohkuma M."/>
        </authorList>
    </citation>
    <scope>NUCLEOTIDE SEQUENCE [LARGE SCALE GENOMIC DNA]</scope>
    <source>
        <strain evidence="1 2">NAS-02</strain>
    </source>
</reference>
<dbReference type="KEGG" id="ccai:NAS2_1134"/>
<evidence type="ECO:0000313" key="1">
    <source>
        <dbReference type="EMBL" id="BBE42523.1"/>
    </source>
</evidence>
<dbReference type="InterPro" id="IPR002837">
    <property type="entry name" value="DUF123"/>
</dbReference>
<sequence>MCRHLRYTGKVRRWHVDQVLGAGTLEGVYVLEGVSGVKAERELAEKLASVLPEGAREFGNTDTGGPSHLLRLRPDVDLRSLLGSGWSYVDLSSP</sequence>
<dbReference type="AlphaFoldDB" id="A0A4P2VGE1"/>
<organism evidence="1 2">
    <name type="scientific">Conexivisphaera calida</name>
    <dbReference type="NCBI Taxonomy" id="1874277"/>
    <lineage>
        <taxon>Archaea</taxon>
        <taxon>Nitrososphaerota</taxon>
        <taxon>Conexivisphaeria</taxon>
        <taxon>Conexivisphaerales</taxon>
        <taxon>Conexivisphaeraceae</taxon>
        <taxon>Conexivisphaera</taxon>
    </lineage>
</organism>
<dbReference type="Proteomes" id="UP000509448">
    <property type="component" value="Chromosome"/>
</dbReference>
<dbReference type="EMBL" id="AP018732">
    <property type="protein sequence ID" value="BBE42523.1"/>
    <property type="molecule type" value="Genomic_DNA"/>
</dbReference>
<accession>A0A4P2VGE1</accession>
<name>A0A4P2VGE1_9ARCH</name>
<gene>
    <name evidence="1" type="ORF">NAS2_1134</name>
</gene>
<proteinExistence type="predicted"/>
<protein>
    <submittedName>
        <fullName evidence="1">Uncharacterized protein</fullName>
    </submittedName>
</protein>
<dbReference type="Pfam" id="PF01986">
    <property type="entry name" value="DUF123"/>
    <property type="match status" value="1"/>
</dbReference>